<protein>
    <submittedName>
        <fullName evidence="2">Uncharacterized protein</fullName>
    </submittedName>
</protein>
<dbReference type="PANTHER" id="PTHR14241">
    <property type="entry name" value="INTERFERON-INDUCED PROTEIN 44"/>
    <property type="match status" value="1"/>
</dbReference>
<keyword evidence="3" id="KW-1185">Reference proteome</keyword>
<dbReference type="InterPro" id="IPR027417">
    <property type="entry name" value="P-loop_NTPase"/>
</dbReference>
<evidence type="ECO:0000256" key="1">
    <source>
        <dbReference type="SAM" id="Phobius"/>
    </source>
</evidence>
<organism evidence="2 3">
    <name type="scientific">Rhamnella rubrinervis</name>
    <dbReference type="NCBI Taxonomy" id="2594499"/>
    <lineage>
        <taxon>Eukaryota</taxon>
        <taxon>Viridiplantae</taxon>
        <taxon>Streptophyta</taxon>
        <taxon>Embryophyta</taxon>
        <taxon>Tracheophyta</taxon>
        <taxon>Spermatophyta</taxon>
        <taxon>Magnoliopsida</taxon>
        <taxon>eudicotyledons</taxon>
        <taxon>Gunneridae</taxon>
        <taxon>Pentapetalae</taxon>
        <taxon>rosids</taxon>
        <taxon>fabids</taxon>
        <taxon>Rosales</taxon>
        <taxon>Rhamnaceae</taxon>
        <taxon>rhamnoid group</taxon>
        <taxon>Rhamneae</taxon>
        <taxon>Rhamnella</taxon>
    </lineage>
</organism>
<dbReference type="OrthoDB" id="740966at2759"/>
<proteinExistence type="predicted"/>
<dbReference type="AlphaFoldDB" id="A0A8K0GW45"/>
<accession>A0A8K0GW45</accession>
<keyword evidence="1" id="KW-1133">Transmembrane helix</keyword>
<feature type="transmembrane region" description="Helical" evidence="1">
    <location>
        <begin position="357"/>
        <end position="377"/>
    </location>
</feature>
<evidence type="ECO:0000313" key="3">
    <source>
        <dbReference type="Proteomes" id="UP000796880"/>
    </source>
</evidence>
<keyword evidence="1" id="KW-0472">Membrane</keyword>
<keyword evidence="1" id="KW-0812">Transmembrane</keyword>
<sequence>MPKMKSQICSWGDDDYDSPKFGSFCWWRSAADFDECAKLKFGPLNVSDLTPRIRVLRELERLALVAHEGLSELRHKLLVYRSGDFWMPTGGIIKEKMDIPPLITILLAGFSGSGKSSLVNLMYSVLGRSGLVPFAVTQTSSGHPSNYTTMFLEEHNVMRSTQSGFCVFDSRGFDYDKMDEGLDELSTWMDDGVHHNQLCLRPSDDALIKYDIINLMSRSSSKFVVRRVNCAMVVVNIMEIYKAFEAGDSKPLKATKELYCHPAFSKCNENLILILTHGDMLSTEERIEGRLKICEYLGISETSGVYDIVCLTENGFLAEESDPVSAYALAEAVYRALLISDRSHLPKKNFLDSAMPIISWLMCCLGAFFAFLAEICCKLGHVDDKLKL</sequence>
<dbReference type="PANTHER" id="PTHR14241:SF24">
    <property type="entry name" value="G DOMAIN-CONTAINING PROTEIN"/>
    <property type="match status" value="1"/>
</dbReference>
<dbReference type="Gene3D" id="3.40.50.300">
    <property type="entry name" value="P-loop containing nucleotide triphosphate hydrolases"/>
    <property type="match status" value="1"/>
</dbReference>
<gene>
    <name evidence="2" type="ORF">FNV43_RR23602</name>
</gene>
<name>A0A8K0GW45_9ROSA</name>
<dbReference type="EMBL" id="VOIH02000010">
    <property type="protein sequence ID" value="KAF3436510.1"/>
    <property type="molecule type" value="Genomic_DNA"/>
</dbReference>
<evidence type="ECO:0000313" key="2">
    <source>
        <dbReference type="EMBL" id="KAF3436510.1"/>
    </source>
</evidence>
<comment type="caution">
    <text evidence="2">The sequence shown here is derived from an EMBL/GenBank/DDBJ whole genome shotgun (WGS) entry which is preliminary data.</text>
</comment>
<dbReference type="Proteomes" id="UP000796880">
    <property type="component" value="Unassembled WGS sequence"/>
</dbReference>
<reference evidence="2" key="1">
    <citation type="submission" date="2020-03" db="EMBL/GenBank/DDBJ databases">
        <title>A high-quality chromosome-level genome assembly of a woody plant with both climbing and erect habits, Rhamnella rubrinervis.</title>
        <authorList>
            <person name="Lu Z."/>
            <person name="Yang Y."/>
            <person name="Zhu X."/>
            <person name="Sun Y."/>
        </authorList>
    </citation>
    <scope>NUCLEOTIDE SEQUENCE</scope>
    <source>
        <strain evidence="2">BYM</strain>
        <tissue evidence="2">Leaf</tissue>
    </source>
</reference>
<dbReference type="SUPFAM" id="SSF52540">
    <property type="entry name" value="P-loop containing nucleoside triphosphate hydrolases"/>
    <property type="match status" value="2"/>
</dbReference>